<evidence type="ECO:0000313" key="2">
    <source>
        <dbReference type="EMBL" id="QXJ21844.1"/>
    </source>
</evidence>
<protein>
    <submittedName>
        <fullName evidence="2">Uncharacterized protein</fullName>
    </submittedName>
</protein>
<feature type="region of interest" description="Disordered" evidence="1">
    <location>
        <begin position="1"/>
        <end position="20"/>
    </location>
</feature>
<name>A0ABX8QUF6_9ACTN</name>
<proteinExistence type="predicted"/>
<dbReference type="Proteomes" id="UP001049518">
    <property type="component" value="Chromosome"/>
</dbReference>
<evidence type="ECO:0000313" key="3">
    <source>
        <dbReference type="Proteomes" id="UP001049518"/>
    </source>
</evidence>
<dbReference type="RefSeq" id="WP_231335023.1">
    <property type="nucleotide sequence ID" value="NZ_CP059572.1"/>
</dbReference>
<accession>A0ABX8QUF6</accession>
<reference evidence="2" key="1">
    <citation type="submission" date="2020-07" db="EMBL/GenBank/DDBJ databases">
        <authorList>
            <person name="Tarantini F.S."/>
            <person name="Hong K.W."/>
            <person name="Chan K.G."/>
        </authorList>
    </citation>
    <scope>NUCLEOTIDE SEQUENCE</scope>
    <source>
        <strain evidence="2">32-07</strain>
    </source>
</reference>
<dbReference type="EMBL" id="CP059572">
    <property type="protein sequence ID" value="QXJ21844.1"/>
    <property type="molecule type" value="Genomic_DNA"/>
</dbReference>
<organism evidence="2 3">
    <name type="scientific">Actinomadura graeca</name>
    <dbReference type="NCBI Taxonomy" id="2750812"/>
    <lineage>
        <taxon>Bacteria</taxon>
        <taxon>Bacillati</taxon>
        <taxon>Actinomycetota</taxon>
        <taxon>Actinomycetes</taxon>
        <taxon>Streptosporangiales</taxon>
        <taxon>Thermomonosporaceae</taxon>
        <taxon>Actinomadura</taxon>
    </lineage>
</organism>
<evidence type="ECO:0000256" key="1">
    <source>
        <dbReference type="SAM" id="MobiDB-lite"/>
    </source>
</evidence>
<gene>
    <name evidence="2" type="ORF">AGRA3207_002745</name>
</gene>
<keyword evidence="3" id="KW-1185">Reference proteome</keyword>
<sequence length="79" mass="8816">MNGQRDPTDPHVAAWLGDRPEGDRGDDAFLALSLITIWATRTGRTLRAVPIGELTADELEDFWADDQLWPAPVFQGPRE</sequence>